<reference evidence="7 8" key="1">
    <citation type="submission" date="2018-04" db="EMBL/GenBank/DDBJ databases">
        <title>Novel Campyloabacter and Helicobacter Species and Strains.</title>
        <authorList>
            <person name="Mannion A.J."/>
            <person name="Shen Z."/>
            <person name="Fox J.G."/>
        </authorList>
    </citation>
    <scope>NUCLEOTIDE SEQUENCE [LARGE SCALE GENOMIC DNA]</scope>
    <source>
        <strain evidence="7 8">MIT 04-9366</strain>
    </source>
</reference>
<dbReference type="PANTHER" id="PTHR43761">
    <property type="entry name" value="D-ISOMER SPECIFIC 2-HYDROXYACID DEHYDROGENASE FAMILY PROTEIN (AFU_ORTHOLOGUE AFUA_1G13630)"/>
    <property type="match status" value="1"/>
</dbReference>
<sequence>MKLVILDSLTLGEVNLEVFRDFGELSIYPYTSKEEILPRCKDAEIIITCKVPFDESTLKSLPSLKLIALTSTGTNIIDLECAQRLGIEVRNVAGYSTYAVAQHTLMFALALLAKLPFYDEYCKSEKWCASPVFTHIVEGCCELEGREWGIIGLGSIGAQCARVAQSLGAKVSYTSTSGKNTSSFIPHKPLEELLQSSEIISIHAPLNPQTYHLLNSSNLSLLKDNAIIINVGRGGIIDENALAQRMLESEISFGSDVLESEPMKPNHPLLNPLLSSRLLLTPHTAWAYRETRERLMRSVYENVKNFLARLSS</sequence>
<evidence type="ECO:0000256" key="4">
    <source>
        <dbReference type="RuleBase" id="RU003719"/>
    </source>
</evidence>
<dbReference type="GO" id="GO:0051287">
    <property type="term" value="F:NAD binding"/>
    <property type="evidence" value="ECO:0007669"/>
    <property type="project" value="InterPro"/>
</dbReference>
<evidence type="ECO:0000313" key="7">
    <source>
        <dbReference type="EMBL" id="RDU69405.1"/>
    </source>
</evidence>
<accession>A0A3D8IWX4</accession>
<dbReference type="PANTHER" id="PTHR43761:SF1">
    <property type="entry name" value="D-ISOMER SPECIFIC 2-HYDROXYACID DEHYDROGENASE CATALYTIC DOMAIN-CONTAINING PROTEIN-RELATED"/>
    <property type="match status" value="1"/>
</dbReference>
<dbReference type="EMBL" id="NXLV01000015">
    <property type="protein sequence ID" value="RDU69405.1"/>
    <property type="molecule type" value="Genomic_DNA"/>
</dbReference>
<dbReference type="InterPro" id="IPR050418">
    <property type="entry name" value="D-iso_2-hydroxyacid_DH_PdxB"/>
</dbReference>
<feature type="domain" description="D-isomer specific 2-hydroxyacid dehydrogenase NAD-binding" evidence="6">
    <location>
        <begin position="105"/>
        <end position="285"/>
    </location>
</feature>
<evidence type="ECO:0000259" key="5">
    <source>
        <dbReference type="Pfam" id="PF00389"/>
    </source>
</evidence>
<evidence type="ECO:0000256" key="1">
    <source>
        <dbReference type="ARBA" id="ARBA00005854"/>
    </source>
</evidence>
<dbReference type="GO" id="GO:0016616">
    <property type="term" value="F:oxidoreductase activity, acting on the CH-OH group of donors, NAD or NADP as acceptor"/>
    <property type="evidence" value="ECO:0007669"/>
    <property type="project" value="InterPro"/>
</dbReference>
<dbReference type="AlphaFoldDB" id="A0A3D8IWX4"/>
<comment type="caution">
    <text evidence="7">The sequence shown here is derived from an EMBL/GenBank/DDBJ whole genome shotgun (WGS) entry which is preliminary data.</text>
</comment>
<proteinExistence type="inferred from homology"/>
<evidence type="ECO:0000256" key="3">
    <source>
        <dbReference type="ARBA" id="ARBA00023027"/>
    </source>
</evidence>
<dbReference type="InterPro" id="IPR006139">
    <property type="entry name" value="D-isomer_2_OHA_DH_cat_dom"/>
</dbReference>
<dbReference type="RefSeq" id="WP_115570012.1">
    <property type="nucleotide sequence ID" value="NZ_NXLV01000015.1"/>
</dbReference>
<dbReference type="InterPro" id="IPR006140">
    <property type="entry name" value="D-isomer_DH_NAD-bd"/>
</dbReference>
<dbReference type="InterPro" id="IPR036291">
    <property type="entry name" value="NAD(P)-bd_dom_sf"/>
</dbReference>
<dbReference type="Proteomes" id="UP000257045">
    <property type="component" value="Unassembled WGS sequence"/>
</dbReference>
<keyword evidence="2 4" id="KW-0560">Oxidoreductase</keyword>
<dbReference type="PROSITE" id="PS00671">
    <property type="entry name" value="D_2_HYDROXYACID_DH_3"/>
    <property type="match status" value="1"/>
</dbReference>
<evidence type="ECO:0000313" key="8">
    <source>
        <dbReference type="Proteomes" id="UP000257045"/>
    </source>
</evidence>
<feature type="domain" description="D-isomer specific 2-hydroxyacid dehydrogenase catalytic" evidence="5">
    <location>
        <begin position="5"/>
        <end position="308"/>
    </location>
</feature>
<dbReference type="InterPro" id="IPR029753">
    <property type="entry name" value="D-isomer_DH_CS"/>
</dbReference>
<gene>
    <name evidence="7" type="ORF">CQA58_07045</name>
</gene>
<dbReference type="NCBIfam" id="NF006263">
    <property type="entry name" value="PRK08410.1"/>
    <property type="match status" value="1"/>
</dbReference>
<evidence type="ECO:0000259" key="6">
    <source>
        <dbReference type="Pfam" id="PF02826"/>
    </source>
</evidence>
<comment type="similarity">
    <text evidence="1 4">Belongs to the D-isomer specific 2-hydroxyacid dehydrogenase family.</text>
</comment>
<protein>
    <submittedName>
        <fullName evidence="7">D-2-hydroxyacid dehydrogenase</fullName>
    </submittedName>
</protein>
<evidence type="ECO:0000256" key="2">
    <source>
        <dbReference type="ARBA" id="ARBA00023002"/>
    </source>
</evidence>
<dbReference type="Pfam" id="PF02826">
    <property type="entry name" value="2-Hacid_dh_C"/>
    <property type="match status" value="1"/>
</dbReference>
<dbReference type="OrthoDB" id="9805416at2"/>
<organism evidence="7 8">
    <name type="scientific">Helicobacter brantae</name>
    <dbReference type="NCBI Taxonomy" id="375927"/>
    <lineage>
        <taxon>Bacteria</taxon>
        <taxon>Pseudomonadati</taxon>
        <taxon>Campylobacterota</taxon>
        <taxon>Epsilonproteobacteria</taxon>
        <taxon>Campylobacterales</taxon>
        <taxon>Helicobacteraceae</taxon>
        <taxon>Helicobacter</taxon>
    </lineage>
</organism>
<name>A0A3D8IWX4_9HELI</name>
<dbReference type="SUPFAM" id="SSF52283">
    <property type="entry name" value="Formate/glycerate dehydrogenase catalytic domain-like"/>
    <property type="match status" value="1"/>
</dbReference>
<keyword evidence="3" id="KW-0520">NAD</keyword>
<dbReference type="Pfam" id="PF00389">
    <property type="entry name" value="2-Hacid_dh"/>
    <property type="match status" value="1"/>
</dbReference>
<keyword evidence="8" id="KW-1185">Reference proteome</keyword>
<dbReference type="Gene3D" id="3.40.50.720">
    <property type="entry name" value="NAD(P)-binding Rossmann-like Domain"/>
    <property type="match status" value="2"/>
</dbReference>
<dbReference type="SUPFAM" id="SSF51735">
    <property type="entry name" value="NAD(P)-binding Rossmann-fold domains"/>
    <property type="match status" value="1"/>
</dbReference>